<feature type="repeat" description="ANK" evidence="3">
    <location>
        <begin position="113"/>
        <end position="145"/>
    </location>
</feature>
<dbReference type="InterPro" id="IPR051165">
    <property type="entry name" value="Multifunctional_ANK_Repeat"/>
</dbReference>
<feature type="compositionally biased region" description="Basic residues" evidence="4">
    <location>
        <begin position="418"/>
        <end position="452"/>
    </location>
</feature>
<dbReference type="RefSeq" id="XP_056583430.1">
    <property type="nucleotide sequence ID" value="XM_056719295.1"/>
</dbReference>
<dbReference type="PROSITE" id="PS50088">
    <property type="entry name" value="ANK_REPEAT"/>
    <property type="match status" value="3"/>
</dbReference>
<evidence type="ECO:0000256" key="2">
    <source>
        <dbReference type="ARBA" id="ARBA00023043"/>
    </source>
</evidence>
<dbReference type="PANTHER" id="PTHR24123:SF33">
    <property type="entry name" value="PROTEIN HOS4"/>
    <property type="match status" value="1"/>
</dbReference>
<evidence type="ECO:0000256" key="4">
    <source>
        <dbReference type="SAM" id="MobiDB-lite"/>
    </source>
</evidence>
<dbReference type="SMART" id="SM00248">
    <property type="entry name" value="ANK"/>
    <property type="match status" value="6"/>
</dbReference>
<dbReference type="PROSITE" id="PS50297">
    <property type="entry name" value="ANK_REP_REGION"/>
    <property type="match status" value="1"/>
</dbReference>
<evidence type="ECO:0008006" key="7">
    <source>
        <dbReference type="Google" id="ProtNLM"/>
    </source>
</evidence>
<reference evidence="5" key="2">
    <citation type="journal article" date="2023" name="IMA Fungus">
        <title>Comparative genomic study of the Penicillium genus elucidates a diverse pangenome and 15 lateral gene transfer events.</title>
        <authorList>
            <person name="Petersen C."/>
            <person name="Sorensen T."/>
            <person name="Nielsen M.R."/>
            <person name="Sondergaard T.E."/>
            <person name="Sorensen J.L."/>
            <person name="Fitzpatrick D.A."/>
            <person name="Frisvad J.C."/>
            <person name="Nielsen K.L."/>
        </authorList>
    </citation>
    <scope>NUCLEOTIDE SEQUENCE</scope>
    <source>
        <strain evidence="5">IBT 3081</strain>
    </source>
</reference>
<dbReference type="InterPro" id="IPR002110">
    <property type="entry name" value="Ankyrin_rpt"/>
</dbReference>
<protein>
    <recommendedName>
        <fullName evidence="7">F-box domain-containing protein</fullName>
    </recommendedName>
</protein>
<name>A0A9W9STR1_9EURO</name>
<keyword evidence="1" id="KW-0677">Repeat</keyword>
<reference evidence="5" key="1">
    <citation type="submission" date="2022-12" db="EMBL/GenBank/DDBJ databases">
        <authorList>
            <person name="Petersen C."/>
        </authorList>
    </citation>
    <scope>NUCLEOTIDE SEQUENCE</scope>
    <source>
        <strain evidence="5">IBT 3081</strain>
    </source>
</reference>
<dbReference type="PANTHER" id="PTHR24123">
    <property type="entry name" value="ANKYRIN REPEAT-CONTAINING"/>
    <property type="match status" value="1"/>
</dbReference>
<dbReference type="OrthoDB" id="366390at2759"/>
<keyword evidence="6" id="KW-1185">Reference proteome</keyword>
<dbReference type="Proteomes" id="UP001147752">
    <property type="component" value="Unassembled WGS sequence"/>
</dbReference>
<dbReference type="Pfam" id="PF12796">
    <property type="entry name" value="Ank_2"/>
    <property type="match status" value="1"/>
</dbReference>
<comment type="caution">
    <text evidence="5">The sequence shown here is derived from an EMBL/GenBank/DDBJ whole genome shotgun (WGS) entry which is preliminary data.</text>
</comment>
<proteinExistence type="predicted"/>
<evidence type="ECO:0000313" key="6">
    <source>
        <dbReference type="Proteomes" id="UP001147752"/>
    </source>
</evidence>
<feature type="repeat" description="ANK" evidence="3">
    <location>
        <begin position="144"/>
        <end position="176"/>
    </location>
</feature>
<dbReference type="GeneID" id="81458478"/>
<dbReference type="EMBL" id="JAPZBT010000001">
    <property type="protein sequence ID" value="KAJ5383654.1"/>
    <property type="molecule type" value="Genomic_DNA"/>
</dbReference>
<dbReference type="AlphaFoldDB" id="A0A9W9STR1"/>
<sequence length="459" mass="51382">MSLDTVALEVLCLVASKLPRHTIHFTVPLDSLPFELICLIVSNLPRYKDRLSLVRCNRMLHDTGIHVLYKQDSRTANYALQWLINRGFELGIQHIISRNNLDVNMAVAPRRTSINTPLLLAVGFGHTNIVELLLRNGALVNLVTDISALEYAASLGDSNMTSLLIQHGAHVDLVGAKRGLTPLQCALELGYILQNGNPYSLHWSDRDGLLNHKGEDEFIAVIQLLLAHGADPLFHDATCQSTCLHRIPNSPWKSTEKVVNLFLAAGADLNARNWEGYTPSTNAFRGDTNAQKEFVTLLLKYGADVNLQNENGEPPLGIRFENPNIWQLFLGQGANTRSHGKTGDMLISMLLRIPLRKQWKTTKQYRINNLLIEILVEHGACTDQIIDGKRPLDLRAVRKYPVLRDLMSKRTMASGKPPSKRSSKYRKHSGPIRKANKHKKTTRPPKPTRKLTSKTPPKA</sequence>
<feature type="repeat" description="ANK" evidence="3">
    <location>
        <begin position="275"/>
        <end position="310"/>
    </location>
</feature>
<evidence type="ECO:0000256" key="3">
    <source>
        <dbReference type="PROSITE-ProRule" id="PRU00023"/>
    </source>
</evidence>
<evidence type="ECO:0000256" key="1">
    <source>
        <dbReference type="ARBA" id="ARBA00022737"/>
    </source>
</evidence>
<accession>A0A9W9STR1</accession>
<evidence type="ECO:0000313" key="5">
    <source>
        <dbReference type="EMBL" id="KAJ5383654.1"/>
    </source>
</evidence>
<keyword evidence="2 3" id="KW-0040">ANK repeat</keyword>
<dbReference type="InterPro" id="IPR036770">
    <property type="entry name" value="Ankyrin_rpt-contain_sf"/>
</dbReference>
<feature type="region of interest" description="Disordered" evidence="4">
    <location>
        <begin position="408"/>
        <end position="459"/>
    </location>
</feature>
<dbReference type="Gene3D" id="1.25.40.20">
    <property type="entry name" value="Ankyrin repeat-containing domain"/>
    <property type="match status" value="2"/>
</dbReference>
<dbReference type="SUPFAM" id="SSF48403">
    <property type="entry name" value="Ankyrin repeat"/>
    <property type="match status" value="1"/>
</dbReference>
<gene>
    <name evidence="5" type="ORF">N7517_001565</name>
</gene>
<organism evidence="5 6">
    <name type="scientific">Penicillium concentricum</name>
    <dbReference type="NCBI Taxonomy" id="293559"/>
    <lineage>
        <taxon>Eukaryota</taxon>
        <taxon>Fungi</taxon>
        <taxon>Dikarya</taxon>
        <taxon>Ascomycota</taxon>
        <taxon>Pezizomycotina</taxon>
        <taxon>Eurotiomycetes</taxon>
        <taxon>Eurotiomycetidae</taxon>
        <taxon>Eurotiales</taxon>
        <taxon>Aspergillaceae</taxon>
        <taxon>Penicillium</taxon>
    </lineage>
</organism>